<gene>
    <name evidence="1" type="ORF">VOWphi5012_073</name>
</gene>
<keyword evidence="2" id="KW-1185">Reference proteome</keyword>
<evidence type="ECO:0000313" key="2">
    <source>
        <dbReference type="Proteomes" id="UP000325783"/>
    </source>
</evidence>
<dbReference type="EMBL" id="MN584918">
    <property type="protein sequence ID" value="QFR59857.1"/>
    <property type="molecule type" value="Genomic_DNA"/>
</dbReference>
<evidence type="ECO:0000313" key="1">
    <source>
        <dbReference type="EMBL" id="QFR59857.1"/>
    </source>
</evidence>
<protein>
    <submittedName>
        <fullName evidence="1">Uncharacterized protein</fullName>
    </submittedName>
</protein>
<sequence length="74" mass="8538">MKTIKYNNKQIKVTKESLPSLISYLEQDMTTGVVIIYSRYGYLCQLEAKRESHKLISDSLSEYGLTIEDVYALL</sequence>
<dbReference type="Proteomes" id="UP000325783">
    <property type="component" value="Segment"/>
</dbReference>
<accession>A0A5P8PRD8</accession>
<reference evidence="1 2" key="1">
    <citation type="submission" date="2019-10" db="EMBL/GenBank/DDBJ databases">
        <authorList>
            <person name="Lin L.C."/>
        </authorList>
    </citation>
    <scope>NUCLEOTIDE SEQUENCE [LARGE SCALE GENOMIC DNA]</scope>
</reference>
<organism evidence="1 2">
    <name type="scientific">Vibrio phage phi50-12</name>
    <dbReference type="NCBI Taxonomy" id="2654972"/>
    <lineage>
        <taxon>Viruses</taxon>
        <taxon>Duplodnaviria</taxon>
        <taxon>Heunggongvirae</taxon>
        <taxon>Uroviricota</taxon>
        <taxon>Caudoviricetes</taxon>
        <taxon>Schitoviridae</taxon>
        <taxon>Penintadodekavirus</taxon>
        <taxon>Penintadodekavirus 5012</taxon>
    </lineage>
</organism>
<name>A0A5P8PRD8_9CAUD</name>
<proteinExistence type="predicted"/>